<evidence type="ECO:0000313" key="5">
    <source>
        <dbReference type="Proteomes" id="UP001301140"/>
    </source>
</evidence>
<keyword evidence="5" id="KW-1185">Reference proteome</keyword>
<evidence type="ECO:0000259" key="2">
    <source>
        <dbReference type="Pfam" id="PF04542"/>
    </source>
</evidence>
<protein>
    <submittedName>
        <fullName evidence="4">Sigma-70 family RNA polymerase sigma factor</fullName>
    </submittedName>
</protein>
<dbReference type="GO" id="GO:0003677">
    <property type="term" value="F:DNA binding"/>
    <property type="evidence" value="ECO:0007669"/>
    <property type="project" value="InterPro"/>
</dbReference>
<dbReference type="InterPro" id="IPR013325">
    <property type="entry name" value="RNA_pol_sigma_r2"/>
</dbReference>
<comment type="subunit">
    <text evidence="1">Interacts transiently with the RNA polymerase catalytic core formed by RpoA, RpoB, RpoC and RpoZ (2 alpha, 1 beta, 1 beta' and 1 omega subunit) to form the RNA polymerase holoenzyme that can initiate transcription.</text>
</comment>
<dbReference type="InterPro" id="IPR014284">
    <property type="entry name" value="RNA_pol_sigma-70_dom"/>
</dbReference>
<dbReference type="PANTHER" id="PTHR30173:SF36">
    <property type="entry name" value="ECF RNA POLYMERASE SIGMA FACTOR SIGJ"/>
    <property type="match status" value="1"/>
</dbReference>
<dbReference type="Gene3D" id="1.10.10.10">
    <property type="entry name" value="Winged helix-like DNA-binding domain superfamily/Winged helix DNA-binding domain"/>
    <property type="match status" value="1"/>
</dbReference>
<accession>A0AAP3XPC4</accession>
<evidence type="ECO:0000256" key="1">
    <source>
        <dbReference type="ARBA" id="ARBA00011344"/>
    </source>
</evidence>
<gene>
    <name evidence="4" type="ORF">PZ740_00755</name>
</gene>
<dbReference type="Proteomes" id="UP001301140">
    <property type="component" value="Unassembled WGS sequence"/>
</dbReference>
<dbReference type="SUPFAM" id="SSF88946">
    <property type="entry name" value="Sigma2 domain of RNA polymerase sigma factors"/>
    <property type="match status" value="1"/>
</dbReference>
<dbReference type="RefSeq" id="WP_327787317.1">
    <property type="nucleotide sequence ID" value="NZ_JARGEQ010000002.1"/>
</dbReference>
<dbReference type="InterPro" id="IPR013249">
    <property type="entry name" value="RNA_pol_sigma70_r4_t2"/>
</dbReference>
<dbReference type="InterPro" id="IPR032710">
    <property type="entry name" value="NTF2-like_dom_sf"/>
</dbReference>
<dbReference type="Gene3D" id="1.10.1740.10">
    <property type="match status" value="1"/>
</dbReference>
<dbReference type="InterPro" id="IPR013324">
    <property type="entry name" value="RNA_pol_sigma_r3/r4-like"/>
</dbReference>
<sequence>MEVHPAGPFEAQRPRLRRLAYRLLGSLADAEDVVQDAWLRWCRVDPAAVLAPERFLTTVVTRLALDRLRAARTVRESYEGQWLPAPVVEQGDGEAVLERRGELALGLLLLLERLTPRQRAVYVLRESFALEYEEIAAILETTAAACRQAMRRARAELAGAPEPVGGAGRAMELAAAFSAACLAQDYARVVGLLADGSVLLSDGGGKALAARRPVLGSDRIARFFIGVCGKPGRLLVPVRVNGGPGIALKDAGGLRFVAALEGAPVRTALLVANPDKLPRGLAGGVTVSPGARACGNARAAAR</sequence>
<dbReference type="SUPFAM" id="SSF54427">
    <property type="entry name" value="NTF2-like"/>
    <property type="match status" value="1"/>
</dbReference>
<dbReference type="Pfam" id="PF08281">
    <property type="entry name" value="Sigma70_r4_2"/>
    <property type="match status" value="1"/>
</dbReference>
<comment type="caution">
    <text evidence="4">The sequence shown here is derived from an EMBL/GenBank/DDBJ whole genome shotgun (WGS) entry which is preliminary data.</text>
</comment>
<dbReference type="GO" id="GO:0006352">
    <property type="term" value="P:DNA-templated transcription initiation"/>
    <property type="evidence" value="ECO:0007669"/>
    <property type="project" value="InterPro"/>
</dbReference>
<dbReference type="Pfam" id="PF04542">
    <property type="entry name" value="Sigma70_r2"/>
    <property type="match status" value="1"/>
</dbReference>
<organism evidence="4 5">
    <name type="scientific">Marinimicrococcus flavescens</name>
    <dbReference type="NCBI Taxonomy" id="3031815"/>
    <lineage>
        <taxon>Bacteria</taxon>
        <taxon>Pseudomonadati</taxon>
        <taxon>Pseudomonadota</taxon>
        <taxon>Alphaproteobacteria</taxon>
        <taxon>Geminicoccales</taxon>
        <taxon>Geminicoccaceae</taxon>
        <taxon>Marinimicrococcus</taxon>
    </lineage>
</organism>
<feature type="domain" description="RNA polymerase sigma factor 70 region 4 type 2" evidence="3">
    <location>
        <begin position="107"/>
        <end position="157"/>
    </location>
</feature>
<reference evidence="4 5" key="1">
    <citation type="submission" date="2023-03" db="EMBL/GenBank/DDBJ databases">
        <title>YIM 152171 draft genome.</title>
        <authorList>
            <person name="Yang Z."/>
        </authorList>
    </citation>
    <scope>NUCLEOTIDE SEQUENCE [LARGE SCALE GENOMIC DNA]</scope>
    <source>
        <strain evidence="4 5">YIM 152171</strain>
    </source>
</reference>
<dbReference type="EMBL" id="JARGEQ010000002">
    <property type="protein sequence ID" value="MDF1584909.1"/>
    <property type="molecule type" value="Genomic_DNA"/>
</dbReference>
<dbReference type="InterPro" id="IPR036388">
    <property type="entry name" value="WH-like_DNA-bd_sf"/>
</dbReference>
<proteinExistence type="predicted"/>
<dbReference type="SUPFAM" id="SSF88659">
    <property type="entry name" value="Sigma3 and sigma4 domains of RNA polymerase sigma factors"/>
    <property type="match status" value="1"/>
</dbReference>
<dbReference type="AlphaFoldDB" id="A0AAP3XPC4"/>
<name>A0AAP3XPC4_9PROT</name>
<feature type="domain" description="RNA polymerase sigma-70 region 2" evidence="2">
    <location>
        <begin position="10"/>
        <end position="72"/>
    </location>
</feature>
<dbReference type="InterPro" id="IPR007627">
    <property type="entry name" value="RNA_pol_sigma70_r2"/>
</dbReference>
<evidence type="ECO:0000313" key="4">
    <source>
        <dbReference type="EMBL" id="MDF1584909.1"/>
    </source>
</evidence>
<evidence type="ECO:0000259" key="3">
    <source>
        <dbReference type="Pfam" id="PF08281"/>
    </source>
</evidence>
<dbReference type="InterPro" id="IPR052704">
    <property type="entry name" value="ECF_Sigma-70_Domain"/>
</dbReference>
<dbReference type="PANTHER" id="PTHR30173">
    <property type="entry name" value="SIGMA 19 FACTOR"/>
    <property type="match status" value="1"/>
</dbReference>
<dbReference type="GO" id="GO:0016987">
    <property type="term" value="F:sigma factor activity"/>
    <property type="evidence" value="ECO:0007669"/>
    <property type="project" value="InterPro"/>
</dbReference>
<dbReference type="NCBIfam" id="TIGR02937">
    <property type="entry name" value="sigma70-ECF"/>
    <property type="match status" value="1"/>
</dbReference>